<name>A0A6M3XKP5_9ZZZZ</name>
<reference evidence="1" key="1">
    <citation type="submission" date="2020-03" db="EMBL/GenBank/DDBJ databases">
        <title>The deep terrestrial virosphere.</title>
        <authorList>
            <person name="Holmfeldt K."/>
            <person name="Nilsson E."/>
            <person name="Simone D."/>
            <person name="Lopez-Fernandez M."/>
            <person name="Wu X."/>
            <person name="de Brujin I."/>
            <person name="Lundin D."/>
            <person name="Andersson A."/>
            <person name="Bertilsson S."/>
            <person name="Dopson M."/>
        </authorList>
    </citation>
    <scope>NUCLEOTIDE SEQUENCE</scope>
    <source>
        <strain evidence="1">TM448B01269</strain>
    </source>
</reference>
<organism evidence="1">
    <name type="scientific">viral metagenome</name>
    <dbReference type="NCBI Taxonomy" id="1070528"/>
    <lineage>
        <taxon>unclassified sequences</taxon>
        <taxon>metagenomes</taxon>
        <taxon>organismal metagenomes</taxon>
    </lineage>
</organism>
<proteinExistence type="predicted"/>
<dbReference type="AlphaFoldDB" id="A0A6M3XKP5"/>
<evidence type="ECO:0000313" key="1">
    <source>
        <dbReference type="EMBL" id="QJH98326.1"/>
    </source>
</evidence>
<accession>A0A6M3XKP5</accession>
<dbReference type="EMBL" id="MT144727">
    <property type="protein sequence ID" value="QJH98326.1"/>
    <property type="molecule type" value="Genomic_DNA"/>
</dbReference>
<sequence>MADIALTTKTVTAQATLKQFQNAASIVDTMFLDEKTVFQTERHEFTLNSTTTLGEVTLNIAPAVTRAGTARWVMAASNKWTHLRYSIAGGATTAIGTQIAPGGMYLAAVSTSLNTLYIKNLDAASTATVTVIVHLVSWT</sequence>
<gene>
    <name evidence="1" type="ORF">TM448B01269_0010</name>
</gene>
<protein>
    <submittedName>
        <fullName evidence="1">Uncharacterized protein</fullName>
    </submittedName>
</protein>